<sequence length="198" mass="23123">MNSNIFETWFKNEFVPQVTAFLQKEDLPLKALLLLDNASCHSSVEILHVNDITAYYLPPNVTSLIQPLDQGIIENLKRKYRFKLLSSIISEQTRNIDVITYLKSVTIKDAIYWISDAWDEVTTSTIFKCWKNILPKEFFENNNNSSLLESNAEIINYFHQINNYENINEEDVEEWIVRSDDIFPEIPSNKEILESVIV</sequence>
<dbReference type="STRING" id="456900.A0A151IK95"/>
<reference evidence="2 3" key="1">
    <citation type="submission" date="2016-03" db="EMBL/GenBank/DDBJ databases">
        <title>Cyphomyrmex costatus WGS genome.</title>
        <authorList>
            <person name="Nygaard S."/>
            <person name="Hu H."/>
            <person name="Boomsma J."/>
            <person name="Zhang G."/>
        </authorList>
    </citation>
    <scope>NUCLEOTIDE SEQUENCE [LARGE SCALE GENOMIC DNA]</scope>
    <source>
        <strain evidence="2">MS0001</strain>
        <tissue evidence="2">Whole body</tissue>
    </source>
</reference>
<dbReference type="Pfam" id="PF03184">
    <property type="entry name" value="DDE_1"/>
    <property type="match status" value="1"/>
</dbReference>
<dbReference type="PANTHER" id="PTHR19303">
    <property type="entry name" value="TRANSPOSON"/>
    <property type="match status" value="1"/>
</dbReference>
<dbReference type="Gene3D" id="3.30.420.10">
    <property type="entry name" value="Ribonuclease H-like superfamily/Ribonuclease H"/>
    <property type="match status" value="1"/>
</dbReference>
<dbReference type="GO" id="GO:0005634">
    <property type="term" value="C:nucleus"/>
    <property type="evidence" value="ECO:0007669"/>
    <property type="project" value="TreeGrafter"/>
</dbReference>
<evidence type="ECO:0000259" key="1">
    <source>
        <dbReference type="Pfam" id="PF03184"/>
    </source>
</evidence>
<dbReference type="InterPro" id="IPR036397">
    <property type="entry name" value="RNaseH_sf"/>
</dbReference>
<protein>
    <submittedName>
        <fullName evidence="2">Jerky-like protein</fullName>
    </submittedName>
</protein>
<dbReference type="AlphaFoldDB" id="A0A151IK95"/>
<organism evidence="2 3">
    <name type="scientific">Cyphomyrmex costatus</name>
    <dbReference type="NCBI Taxonomy" id="456900"/>
    <lineage>
        <taxon>Eukaryota</taxon>
        <taxon>Metazoa</taxon>
        <taxon>Ecdysozoa</taxon>
        <taxon>Arthropoda</taxon>
        <taxon>Hexapoda</taxon>
        <taxon>Insecta</taxon>
        <taxon>Pterygota</taxon>
        <taxon>Neoptera</taxon>
        <taxon>Endopterygota</taxon>
        <taxon>Hymenoptera</taxon>
        <taxon>Apocrita</taxon>
        <taxon>Aculeata</taxon>
        <taxon>Formicoidea</taxon>
        <taxon>Formicidae</taxon>
        <taxon>Myrmicinae</taxon>
        <taxon>Cyphomyrmex</taxon>
    </lineage>
</organism>
<dbReference type="PANTHER" id="PTHR19303:SF16">
    <property type="entry name" value="JERKY PROTEIN HOMOLOG-LIKE"/>
    <property type="match status" value="1"/>
</dbReference>
<evidence type="ECO:0000313" key="2">
    <source>
        <dbReference type="EMBL" id="KYN04682.1"/>
    </source>
</evidence>
<keyword evidence="3" id="KW-1185">Reference proteome</keyword>
<dbReference type="InterPro" id="IPR004875">
    <property type="entry name" value="DDE_SF_endonuclease_dom"/>
</dbReference>
<name>A0A151IK95_9HYME</name>
<feature type="domain" description="DDE-1" evidence="1">
    <location>
        <begin position="1"/>
        <end position="130"/>
    </location>
</feature>
<gene>
    <name evidence="2" type="ORF">ALC62_04442</name>
</gene>
<dbReference type="Proteomes" id="UP000078542">
    <property type="component" value="Unassembled WGS sequence"/>
</dbReference>
<dbReference type="EMBL" id="KQ977241">
    <property type="protein sequence ID" value="KYN04682.1"/>
    <property type="molecule type" value="Genomic_DNA"/>
</dbReference>
<dbReference type="InterPro" id="IPR050863">
    <property type="entry name" value="CenT-Element_Derived"/>
</dbReference>
<dbReference type="GO" id="GO:0003677">
    <property type="term" value="F:DNA binding"/>
    <property type="evidence" value="ECO:0007669"/>
    <property type="project" value="TreeGrafter"/>
</dbReference>
<accession>A0A151IK95</accession>
<evidence type="ECO:0000313" key="3">
    <source>
        <dbReference type="Proteomes" id="UP000078542"/>
    </source>
</evidence>
<proteinExistence type="predicted"/>